<name>A0ABX6T2U9_9SPHN</name>
<keyword evidence="3" id="KW-1185">Reference proteome</keyword>
<reference evidence="2 3" key="1">
    <citation type="submission" date="2020-08" db="EMBL/GenBank/DDBJ databases">
        <title>Genome sequence of Sphingomonas daechungensis KACC 18115T.</title>
        <authorList>
            <person name="Hyun D.-W."/>
            <person name="Bae J.-W."/>
        </authorList>
    </citation>
    <scope>NUCLEOTIDE SEQUENCE [LARGE SCALE GENOMIC DNA]</scope>
    <source>
        <strain evidence="2 3">KACC 18115</strain>
    </source>
</reference>
<sequence length="207" mass="22271">MSVKAIAINCSLKRSSAEPSSTDAMIRLLGTELGKHDVTLGETIRIADHDVRPGVTSDEGSGDAWPDVRRRILDHDILIFGTPIWLGQMSSLAKQVLERMDAFLSETDENGRTPSFGKVAVAAIVGNEDGTHATTAGLFQALNDVGWTIPASASNYWVGEAMQKTDFKDLPNVPDAVRQGAAMLASNAAHLAKLLKQERYLGVDQAK</sequence>
<gene>
    <name evidence="2" type="ORF">H9L15_06825</name>
</gene>
<dbReference type="EMBL" id="CP060780">
    <property type="protein sequence ID" value="QNP44201.1"/>
    <property type="molecule type" value="Genomic_DNA"/>
</dbReference>
<dbReference type="InterPro" id="IPR005025">
    <property type="entry name" value="FMN_Rdtase-like_dom"/>
</dbReference>
<evidence type="ECO:0000313" key="2">
    <source>
        <dbReference type="EMBL" id="QNP44201.1"/>
    </source>
</evidence>
<organism evidence="2 3">
    <name type="scientific">Sphingomonas daechungensis</name>
    <dbReference type="NCBI Taxonomy" id="1176646"/>
    <lineage>
        <taxon>Bacteria</taxon>
        <taxon>Pseudomonadati</taxon>
        <taxon>Pseudomonadota</taxon>
        <taxon>Alphaproteobacteria</taxon>
        <taxon>Sphingomonadales</taxon>
        <taxon>Sphingomonadaceae</taxon>
        <taxon>Sphingomonas</taxon>
    </lineage>
</organism>
<dbReference type="Gene3D" id="3.40.50.360">
    <property type="match status" value="1"/>
</dbReference>
<accession>A0ABX6T2U9</accession>
<dbReference type="Pfam" id="PF03358">
    <property type="entry name" value="FMN_red"/>
    <property type="match status" value="1"/>
</dbReference>
<protein>
    <submittedName>
        <fullName evidence="2">NAD(P)H-dependent oxidoreductase</fullName>
    </submittedName>
</protein>
<evidence type="ECO:0000259" key="1">
    <source>
        <dbReference type="Pfam" id="PF03358"/>
    </source>
</evidence>
<dbReference type="InterPro" id="IPR029039">
    <property type="entry name" value="Flavoprotein-like_sf"/>
</dbReference>
<evidence type="ECO:0000313" key="3">
    <source>
        <dbReference type="Proteomes" id="UP000516134"/>
    </source>
</evidence>
<dbReference type="Proteomes" id="UP000516134">
    <property type="component" value="Chromosome"/>
</dbReference>
<dbReference type="RefSeq" id="WP_187715622.1">
    <property type="nucleotide sequence ID" value="NZ_BAABJC010000001.1"/>
</dbReference>
<feature type="domain" description="NADPH-dependent FMN reductase-like" evidence="1">
    <location>
        <begin position="4"/>
        <end position="151"/>
    </location>
</feature>
<proteinExistence type="predicted"/>
<dbReference type="SUPFAM" id="SSF52218">
    <property type="entry name" value="Flavoproteins"/>
    <property type="match status" value="1"/>
</dbReference>